<comment type="caution">
    <text evidence="1">The sequence shown here is derived from an EMBL/GenBank/DDBJ whole genome shotgun (WGS) entry which is preliminary data.</text>
</comment>
<dbReference type="EMBL" id="PSZG01000001">
    <property type="protein sequence ID" value="RKO77789.1"/>
    <property type="molecule type" value="Genomic_DNA"/>
</dbReference>
<protein>
    <submittedName>
        <fullName evidence="1">Uncharacterized protein</fullName>
    </submittedName>
</protein>
<dbReference type="RefSeq" id="WP_033072165.1">
    <property type="nucleotide sequence ID" value="NZ_CP015749.1"/>
</dbReference>
<dbReference type="OrthoDB" id="6424505at2"/>
<dbReference type="KEGG" id="ppar:A8F97_22415"/>
<evidence type="ECO:0000313" key="1">
    <source>
        <dbReference type="EMBL" id="RKO77789.1"/>
    </source>
</evidence>
<organism evidence="1 2">
    <name type="scientific">Pectobacterium parmentieri</name>
    <dbReference type="NCBI Taxonomy" id="1905730"/>
    <lineage>
        <taxon>Bacteria</taxon>
        <taxon>Pseudomonadati</taxon>
        <taxon>Pseudomonadota</taxon>
        <taxon>Gammaproteobacteria</taxon>
        <taxon>Enterobacterales</taxon>
        <taxon>Pectobacteriaceae</taxon>
        <taxon>Pectobacterium</taxon>
    </lineage>
</organism>
<evidence type="ECO:0000313" key="2">
    <source>
        <dbReference type="Proteomes" id="UP000269665"/>
    </source>
</evidence>
<dbReference type="GeneID" id="45852211"/>
<accession>A0A8B3FEG2</accession>
<sequence length="161" mass="19112">MKIKLKVNNKPVELDEFLNEEEMELSPFHFSLVELSQYLNGFIDITFNDNLNVRLDLFSDFSICLEDIIDSINAAKTNHCKREKIWFCEQGSDFYIYYKVNENILSLSYKKGEEVGGINKEMPDFIVHIDTSEYIEKWRNVFQELRILFEQVLHKKIPSPF</sequence>
<dbReference type="AlphaFoldDB" id="A0A8B3FEG2"/>
<dbReference type="Proteomes" id="UP000269665">
    <property type="component" value="Unassembled WGS sequence"/>
</dbReference>
<proteinExistence type="predicted"/>
<name>A0A8B3FEG2_PECPM</name>
<gene>
    <name evidence="1" type="ORF">C5E00_13800</name>
</gene>
<reference evidence="1 2" key="1">
    <citation type="journal article" date="2018" name="BMC Genomics">
        <title>High genomic variability in the plant pathogenic bacterium Pectobacterium parmentieri deciphered from de novo assembled complete genomes.</title>
        <authorList>
            <person name="Zoledowska S."/>
            <person name="Motyka-Pomagruk A."/>
            <person name="Sledz W."/>
            <person name="Mengoni A."/>
            <person name="Lojkowska E."/>
        </authorList>
    </citation>
    <scope>NUCLEOTIDE SEQUENCE [LARGE SCALE GENOMIC DNA]</scope>
    <source>
        <strain evidence="1 2">IFB5626</strain>
    </source>
</reference>